<evidence type="ECO:0000256" key="8">
    <source>
        <dbReference type="SAM" id="Phobius"/>
    </source>
</evidence>
<feature type="transmembrane region" description="Helical" evidence="8">
    <location>
        <begin position="21"/>
        <end position="41"/>
    </location>
</feature>
<dbReference type="Pfam" id="PF13839">
    <property type="entry name" value="PC-Esterase"/>
    <property type="match status" value="1"/>
</dbReference>
<keyword evidence="3 8" id="KW-0812">Transmembrane</keyword>
<feature type="domain" description="Trichome birefringence-like C-terminal" evidence="9">
    <location>
        <begin position="199"/>
        <end position="487"/>
    </location>
</feature>
<feature type="compositionally biased region" description="Basic and acidic residues" evidence="7">
    <location>
        <begin position="95"/>
        <end position="110"/>
    </location>
</feature>
<feature type="compositionally biased region" description="Basic and acidic residues" evidence="7">
    <location>
        <begin position="57"/>
        <end position="66"/>
    </location>
</feature>
<feature type="compositionally biased region" description="Basic and acidic residues" evidence="7">
    <location>
        <begin position="118"/>
        <end position="127"/>
    </location>
</feature>
<dbReference type="RefSeq" id="XP_022764983.1">
    <property type="nucleotide sequence ID" value="XM_022909248.1"/>
</dbReference>
<keyword evidence="11" id="KW-1185">Reference proteome</keyword>
<reference evidence="12" key="1">
    <citation type="submission" date="2025-08" db="UniProtKB">
        <authorList>
            <consortium name="RefSeq"/>
        </authorList>
    </citation>
    <scope>IDENTIFICATION</scope>
    <source>
        <tissue evidence="12">Fruit stalk</tissue>
    </source>
</reference>
<proteinExistence type="inferred from homology"/>
<protein>
    <submittedName>
        <fullName evidence="12">Protein ESKIMO 1-like</fullName>
    </submittedName>
</protein>
<evidence type="ECO:0000313" key="11">
    <source>
        <dbReference type="Proteomes" id="UP000515121"/>
    </source>
</evidence>
<evidence type="ECO:0000256" key="2">
    <source>
        <dbReference type="ARBA" id="ARBA00007727"/>
    </source>
</evidence>
<dbReference type="PANTHER" id="PTHR32285">
    <property type="entry name" value="PROTEIN TRICHOME BIREFRINGENCE-LIKE 9-RELATED"/>
    <property type="match status" value="1"/>
</dbReference>
<evidence type="ECO:0000256" key="6">
    <source>
        <dbReference type="ARBA" id="ARBA00023136"/>
    </source>
</evidence>
<keyword evidence="6 8" id="KW-0472">Membrane</keyword>
<evidence type="ECO:0000259" key="9">
    <source>
        <dbReference type="Pfam" id="PF13839"/>
    </source>
</evidence>
<accession>A0A6P6AJI0</accession>
<evidence type="ECO:0000256" key="5">
    <source>
        <dbReference type="ARBA" id="ARBA00022989"/>
    </source>
</evidence>
<evidence type="ECO:0000313" key="12">
    <source>
        <dbReference type="RefSeq" id="XP_022764983.1"/>
    </source>
</evidence>
<keyword evidence="4" id="KW-0735">Signal-anchor</keyword>
<dbReference type="AlphaFoldDB" id="A0A6P6AJI0"/>
<dbReference type="Proteomes" id="UP000515121">
    <property type="component" value="Unplaced"/>
</dbReference>
<evidence type="ECO:0000256" key="4">
    <source>
        <dbReference type="ARBA" id="ARBA00022968"/>
    </source>
</evidence>
<dbReference type="InterPro" id="IPR029962">
    <property type="entry name" value="TBL"/>
</dbReference>
<gene>
    <name evidence="12" type="primary">LOC111310109</name>
</gene>
<comment type="subcellular location">
    <subcellularLocation>
        <location evidence="1">Membrane</location>
        <topology evidence="1">Single-pass membrane protein</topology>
    </subcellularLocation>
</comment>
<evidence type="ECO:0000256" key="3">
    <source>
        <dbReference type="ARBA" id="ARBA00022692"/>
    </source>
</evidence>
<dbReference type="GeneID" id="111310109"/>
<feature type="region of interest" description="Disordered" evidence="7">
    <location>
        <begin position="55"/>
        <end position="129"/>
    </location>
</feature>
<evidence type="ECO:0000256" key="1">
    <source>
        <dbReference type="ARBA" id="ARBA00004167"/>
    </source>
</evidence>
<feature type="compositionally biased region" description="Polar residues" evidence="7">
    <location>
        <begin position="84"/>
        <end position="94"/>
    </location>
</feature>
<evidence type="ECO:0000259" key="10">
    <source>
        <dbReference type="Pfam" id="PF14416"/>
    </source>
</evidence>
<sequence length="493" mass="57688">MQPGRRKTPFSETGVMKHRKNNNLSIFVVVFSVFLFGVFMYNEDVKSIAEFPFSRPKPSEIQEEQSKQGNLVRESIKNEKENVVSLNPRTSPDQETTKEPDHDLKSVVVKDEDDEQKVEEKEEEQKAELPAIEEDDEDVELPPEDCDLFTGQWVFDNETHPLYKEDECEFLTAQVTCMRNGRKDSLYQNWRWQPRDCNLPKYKPRLFLEKLRNKRLMFVGDSLNRNQWESMVCLVQSAAPPGRKSLKKSGSLSVFRIEDYNATVEFYWAPFLVKSNSDDPDMHSILNRIIMPESIKKHGKNWKDVDYLIFNTYIWWMNTFTMKVLRGSFDRGDTEYDEIDRPIAYQRVLTTWSKWVNKNVNPNRTTVFFSSTSPLHIKSLDWYNPDGIKCALETTPILNQSMYLNVGTDRRLYVIASNITQNMIVPVHFIDITSLSEYRKDAHTSVYTIRQGKMLTPEQKADPATYADCIHWCLPGLPDTWNEFLYTRIIARS</sequence>
<name>A0A6P6AJI0_DURZI</name>
<dbReference type="Pfam" id="PF14416">
    <property type="entry name" value="PMR5N"/>
    <property type="match status" value="1"/>
</dbReference>
<dbReference type="GO" id="GO:0016020">
    <property type="term" value="C:membrane"/>
    <property type="evidence" value="ECO:0007669"/>
    <property type="project" value="UniProtKB-SubCell"/>
</dbReference>
<dbReference type="PANTHER" id="PTHR32285:SF10">
    <property type="entry name" value="XYLAN O-ACETYLTRANSFERASE 1"/>
    <property type="match status" value="1"/>
</dbReference>
<dbReference type="OrthoDB" id="1932925at2759"/>
<dbReference type="InterPro" id="IPR026057">
    <property type="entry name" value="TBL_C"/>
</dbReference>
<organism evidence="11 12">
    <name type="scientific">Durio zibethinus</name>
    <name type="common">Durian</name>
    <dbReference type="NCBI Taxonomy" id="66656"/>
    <lineage>
        <taxon>Eukaryota</taxon>
        <taxon>Viridiplantae</taxon>
        <taxon>Streptophyta</taxon>
        <taxon>Embryophyta</taxon>
        <taxon>Tracheophyta</taxon>
        <taxon>Spermatophyta</taxon>
        <taxon>Magnoliopsida</taxon>
        <taxon>eudicotyledons</taxon>
        <taxon>Gunneridae</taxon>
        <taxon>Pentapetalae</taxon>
        <taxon>rosids</taxon>
        <taxon>malvids</taxon>
        <taxon>Malvales</taxon>
        <taxon>Malvaceae</taxon>
        <taxon>Helicteroideae</taxon>
        <taxon>Durio</taxon>
    </lineage>
</organism>
<dbReference type="GO" id="GO:0016413">
    <property type="term" value="F:O-acetyltransferase activity"/>
    <property type="evidence" value="ECO:0007669"/>
    <property type="project" value="InterPro"/>
</dbReference>
<keyword evidence="5 8" id="KW-1133">Transmembrane helix</keyword>
<comment type="similarity">
    <text evidence="2">Belongs to the PC-esterase family. TBL subfamily.</text>
</comment>
<dbReference type="GO" id="GO:0005794">
    <property type="term" value="C:Golgi apparatus"/>
    <property type="evidence" value="ECO:0007669"/>
    <property type="project" value="TreeGrafter"/>
</dbReference>
<feature type="domain" description="Trichome birefringence-like N-terminal" evidence="10">
    <location>
        <begin position="145"/>
        <end position="198"/>
    </location>
</feature>
<evidence type="ECO:0000256" key="7">
    <source>
        <dbReference type="SAM" id="MobiDB-lite"/>
    </source>
</evidence>
<dbReference type="InterPro" id="IPR025846">
    <property type="entry name" value="TBL_N"/>
</dbReference>
<dbReference type="KEGG" id="dzi:111310109"/>